<dbReference type="EMBL" id="ML978380">
    <property type="protein sequence ID" value="KAF2023106.1"/>
    <property type="molecule type" value="Genomic_DNA"/>
</dbReference>
<sequence>YACRYWISHLIQSQQHIGDGDTTHLFLQKHLLHWLEAMIFMRESSRCIHLLDSLQALAGVRQPSVSMVQSFLQDAKRFVLLFQTILADAPLQIYYSAIVFVPQTSLIRRTFEQQVPHEVRMLSMKEADWDACRSTLEGHSNSVMAVAFSPDGQIL</sequence>
<comment type="caution">
    <text evidence="1">The sequence shown here is derived from an EMBL/GenBank/DDBJ whole genome shotgun (WGS) entry which is preliminary data.</text>
</comment>
<proteinExistence type="predicted"/>
<feature type="non-terminal residue" evidence="1">
    <location>
        <position position="155"/>
    </location>
</feature>
<dbReference type="Proteomes" id="UP000799777">
    <property type="component" value="Unassembled WGS sequence"/>
</dbReference>
<organism evidence="1 2">
    <name type="scientific">Setomelanomma holmii</name>
    <dbReference type="NCBI Taxonomy" id="210430"/>
    <lineage>
        <taxon>Eukaryota</taxon>
        <taxon>Fungi</taxon>
        <taxon>Dikarya</taxon>
        <taxon>Ascomycota</taxon>
        <taxon>Pezizomycotina</taxon>
        <taxon>Dothideomycetes</taxon>
        <taxon>Pleosporomycetidae</taxon>
        <taxon>Pleosporales</taxon>
        <taxon>Pleosporineae</taxon>
        <taxon>Phaeosphaeriaceae</taxon>
        <taxon>Setomelanomma</taxon>
    </lineage>
</organism>
<reference evidence="1" key="1">
    <citation type="journal article" date="2020" name="Stud. Mycol.">
        <title>101 Dothideomycetes genomes: a test case for predicting lifestyles and emergence of pathogens.</title>
        <authorList>
            <person name="Haridas S."/>
            <person name="Albert R."/>
            <person name="Binder M."/>
            <person name="Bloem J."/>
            <person name="Labutti K."/>
            <person name="Salamov A."/>
            <person name="Andreopoulos B."/>
            <person name="Baker S."/>
            <person name="Barry K."/>
            <person name="Bills G."/>
            <person name="Bluhm B."/>
            <person name="Cannon C."/>
            <person name="Castanera R."/>
            <person name="Culley D."/>
            <person name="Daum C."/>
            <person name="Ezra D."/>
            <person name="Gonzalez J."/>
            <person name="Henrissat B."/>
            <person name="Kuo A."/>
            <person name="Liang C."/>
            <person name="Lipzen A."/>
            <person name="Lutzoni F."/>
            <person name="Magnuson J."/>
            <person name="Mondo S."/>
            <person name="Nolan M."/>
            <person name="Ohm R."/>
            <person name="Pangilinan J."/>
            <person name="Park H.-J."/>
            <person name="Ramirez L."/>
            <person name="Alfaro M."/>
            <person name="Sun H."/>
            <person name="Tritt A."/>
            <person name="Yoshinaga Y."/>
            <person name="Zwiers L.-H."/>
            <person name="Turgeon B."/>
            <person name="Goodwin S."/>
            <person name="Spatafora J."/>
            <person name="Crous P."/>
            <person name="Grigoriev I."/>
        </authorList>
    </citation>
    <scope>NUCLEOTIDE SEQUENCE</scope>
    <source>
        <strain evidence="1">CBS 110217</strain>
    </source>
</reference>
<keyword evidence="2" id="KW-1185">Reference proteome</keyword>
<dbReference type="InterPro" id="IPR015943">
    <property type="entry name" value="WD40/YVTN_repeat-like_dom_sf"/>
</dbReference>
<dbReference type="AlphaFoldDB" id="A0A9P4GXT0"/>
<evidence type="ECO:0000313" key="2">
    <source>
        <dbReference type="Proteomes" id="UP000799777"/>
    </source>
</evidence>
<gene>
    <name evidence="1" type="ORF">EK21DRAFT_50837</name>
</gene>
<dbReference type="Gene3D" id="2.130.10.10">
    <property type="entry name" value="YVTN repeat-like/Quinoprotein amine dehydrogenase"/>
    <property type="match status" value="1"/>
</dbReference>
<accession>A0A9P4GXT0</accession>
<protein>
    <submittedName>
        <fullName evidence="1">Uncharacterized protein</fullName>
    </submittedName>
</protein>
<evidence type="ECO:0000313" key="1">
    <source>
        <dbReference type="EMBL" id="KAF2023106.1"/>
    </source>
</evidence>
<feature type="non-terminal residue" evidence="1">
    <location>
        <position position="1"/>
    </location>
</feature>
<name>A0A9P4GXT0_9PLEO</name>
<dbReference type="OrthoDB" id="5421599at2759"/>